<keyword evidence="1 3" id="KW-0489">Methyltransferase</keyword>
<dbReference type="Pfam" id="PF02574">
    <property type="entry name" value="S-methyl_trans"/>
    <property type="match status" value="1"/>
</dbReference>
<dbReference type="PANTHER" id="PTHR11103:SF18">
    <property type="entry name" value="SLR1189 PROTEIN"/>
    <property type="match status" value="1"/>
</dbReference>
<evidence type="ECO:0000313" key="5">
    <source>
        <dbReference type="EMBL" id="GAA1095261.1"/>
    </source>
</evidence>
<evidence type="ECO:0000256" key="1">
    <source>
        <dbReference type="ARBA" id="ARBA00022603"/>
    </source>
</evidence>
<dbReference type="EMBL" id="BAAALG010000003">
    <property type="protein sequence ID" value="GAA1095261.1"/>
    <property type="molecule type" value="Genomic_DNA"/>
</dbReference>
<keyword evidence="3" id="KW-0479">Metal-binding</keyword>
<dbReference type="PANTHER" id="PTHR11103">
    <property type="entry name" value="SLR1189 PROTEIN"/>
    <property type="match status" value="1"/>
</dbReference>
<gene>
    <name evidence="5" type="ORF">GCM10009668_09070</name>
</gene>
<accession>A0ABP4E6P4</accession>
<organism evidence="5 6">
    <name type="scientific">Nocardioides dubius</name>
    <dbReference type="NCBI Taxonomy" id="317019"/>
    <lineage>
        <taxon>Bacteria</taxon>
        <taxon>Bacillati</taxon>
        <taxon>Actinomycetota</taxon>
        <taxon>Actinomycetes</taxon>
        <taxon>Propionibacteriales</taxon>
        <taxon>Nocardioidaceae</taxon>
        <taxon>Nocardioides</taxon>
    </lineage>
</organism>
<comment type="cofactor">
    <cofactor evidence="3">
        <name>Zn(2+)</name>
        <dbReference type="ChEBI" id="CHEBI:29105"/>
    </cofactor>
</comment>
<feature type="domain" description="Hcy-binding" evidence="4">
    <location>
        <begin position="1"/>
        <end position="296"/>
    </location>
</feature>
<dbReference type="RefSeq" id="WP_343991800.1">
    <property type="nucleotide sequence ID" value="NZ_BAAALG010000003.1"/>
</dbReference>
<dbReference type="Gene3D" id="3.20.20.330">
    <property type="entry name" value="Homocysteine-binding-like domain"/>
    <property type="match status" value="1"/>
</dbReference>
<dbReference type="SUPFAM" id="SSF82282">
    <property type="entry name" value="Homocysteine S-methyltransferase"/>
    <property type="match status" value="1"/>
</dbReference>
<feature type="binding site" evidence="3">
    <location>
        <position position="282"/>
    </location>
    <ligand>
        <name>Zn(2+)</name>
        <dbReference type="ChEBI" id="CHEBI:29105"/>
    </ligand>
</feature>
<feature type="binding site" evidence="3">
    <location>
        <position position="281"/>
    </location>
    <ligand>
        <name>Zn(2+)</name>
        <dbReference type="ChEBI" id="CHEBI:29105"/>
    </ligand>
</feature>
<evidence type="ECO:0000256" key="3">
    <source>
        <dbReference type="PROSITE-ProRule" id="PRU00333"/>
    </source>
</evidence>
<dbReference type="InterPro" id="IPR003726">
    <property type="entry name" value="HCY_dom"/>
</dbReference>
<dbReference type="InterPro" id="IPR036589">
    <property type="entry name" value="HCY_dom_sf"/>
</dbReference>
<dbReference type="Proteomes" id="UP001501581">
    <property type="component" value="Unassembled WGS sequence"/>
</dbReference>
<dbReference type="PROSITE" id="PS50970">
    <property type="entry name" value="HCY"/>
    <property type="match status" value="1"/>
</dbReference>
<keyword evidence="6" id="KW-1185">Reference proteome</keyword>
<name>A0ABP4E6P4_9ACTN</name>
<reference evidence="6" key="1">
    <citation type="journal article" date="2019" name="Int. J. Syst. Evol. Microbiol.">
        <title>The Global Catalogue of Microorganisms (GCM) 10K type strain sequencing project: providing services to taxonomists for standard genome sequencing and annotation.</title>
        <authorList>
            <consortium name="The Broad Institute Genomics Platform"/>
            <consortium name="The Broad Institute Genome Sequencing Center for Infectious Disease"/>
            <person name="Wu L."/>
            <person name="Ma J."/>
        </authorList>
    </citation>
    <scope>NUCLEOTIDE SEQUENCE [LARGE SCALE GENOMIC DNA]</scope>
    <source>
        <strain evidence="6">JCM 13008</strain>
    </source>
</reference>
<evidence type="ECO:0000313" key="6">
    <source>
        <dbReference type="Proteomes" id="UP001501581"/>
    </source>
</evidence>
<protein>
    <submittedName>
        <fullName evidence="5">Homocysteine S-methyltransferase family protein</fullName>
    </submittedName>
</protein>
<feature type="binding site" evidence="3">
    <location>
        <position position="213"/>
    </location>
    <ligand>
        <name>Zn(2+)</name>
        <dbReference type="ChEBI" id="CHEBI:29105"/>
    </ligand>
</feature>
<proteinExistence type="predicted"/>
<comment type="caution">
    <text evidence="5">The sequence shown here is derived from an EMBL/GenBank/DDBJ whole genome shotgun (WGS) entry which is preliminary data.</text>
</comment>
<sequence length="297" mass="31736">MPTRYVTDGGLETDLIFLRGLDLPEFAAFPLIDSAEGREVLRSYYLDYLDVARRAAAPVLLETPTWRANPDHGRLLGYDASALDRVNRASVAFLVEIAQDAGDLVGWEVGGILGPRGDGYASDGPVEPDDAARYHLPQLRALAEAGAGRATVLTLTEVGEAIGVSRAAHEVGIPVAIGFTVETDGRLPDGTPLARAIAVVDDAAPPRYYLINCAHPQHVARGLDDGDWRERIGGLRCNASTMSHAELDAMETLDDGDPVRLAADQQPLLDAFSQLEVLGGCCGTDARHVAAMWGVTR</sequence>
<keyword evidence="3" id="KW-0862">Zinc</keyword>
<evidence type="ECO:0000259" key="4">
    <source>
        <dbReference type="PROSITE" id="PS50970"/>
    </source>
</evidence>
<evidence type="ECO:0000256" key="2">
    <source>
        <dbReference type="ARBA" id="ARBA00022679"/>
    </source>
</evidence>
<keyword evidence="2 3" id="KW-0808">Transferase</keyword>